<proteinExistence type="predicted"/>
<dbReference type="InterPro" id="IPR010376">
    <property type="entry name" value="GBBH-like_N"/>
</dbReference>
<sequence length="140" mass="16117">MPIHHAFVIQEHPPLLAIDDGGQTCEISPLWLRERTQAPDQLESMTQQRLFDSHAIDAALKLESVKWVDSYHVDLAFSDGHRETYDLHTLDAELDDVSIFPAAEPWDASLSQAHIRFDWHRVLEESAYFRASLDAYIRYG</sequence>
<dbReference type="Proteomes" id="UP001321908">
    <property type="component" value="Chromosome"/>
</dbReference>
<evidence type="ECO:0000256" key="1">
    <source>
        <dbReference type="ARBA" id="ARBA00022723"/>
    </source>
</evidence>
<accession>A0ABZ0Y8S8</accession>
<evidence type="ECO:0000259" key="3">
    <source>
        <dbReference type="Pfam" id="PF06155"/>
    </source>
</evidence>
<evidence type="ECO:0000313" key="4">
    <source>
        <dbReference type="EMBL" id="WQH08301.1"/>
    </source>
</evidence>
<dbReference type="Pfam" id="PF06155">
    <property type="entry name" value="GBBH-like_N"/>
    <property type="match status" value="1"/>
</dbReference>
<dbReference type="RefSeq" id="WP_246921728.1">
    <property type="nucleotide sequence ID" value="NZ_CP140151.1"/>
</dbReference>
<reference evidence="4 5" key="1">
    <citation type="submission" date="2023-11" db="EMBL/GenBank/DDBJ databases">
        <title>MicrobeMod: A computational toolkit for identifying prokaryotic methylation and restriction-modification with nanopore sequencing.</title>
        <authorList>
            <person name="Crits-Christoph A."/>
            <person name="Kang S.C."/>
            <person name="Lee H."/>
            <person name="Ostrov N."/>
        </authorList>
    </citation>
    <scope>NUCLEOTIDE SEQUENCE [LARGE SCALE GENOMIC DNA]</scope>
    <source>
        <strain evidence="4 5">ATCC 43984</strain>
    </source>
</reference>
<dbReference type="InterPro" id="IPR038492">
    <property type="entry name" value="GBBH-like_N_sf"/>
</dbReference>
<keyword evidence="2" id="KW-0408">Iron</keyword>
<dbReference type="EMBL" id="CP140151">
    <property type="protein sequence ID" value="WQH08301.1"/>
    <property type="molecule type" value="Genomic_DNA"/>
</dbReference>
<protein>
    <submittedName>
        <fullName evidence="4">Gamma-butyrobetaine hydroxylase-like domain-containing protein</fullName>
    </submittedName>
</protein>
<evidence type="ECO:0000256" key="2">
    <source>
        <dbReference type="ARBA" id="ARBA00023004"/>
    </source>
</evidence>
<gene>
    <name evidence="4" type="ORF">SR908_12570</name>
</gene>
<name>A0ABZ0Y8S8_9GAMM</name>
<dbReference type="Gene3D" id="3.30.2020.30">
    <property type="match status" value="1"/>
</dbReference>
<organism evidence="4 5">
    <name type="scientific">Chromohalobacter canadensis</name>
    <dbReference type="NCBI Taxonomy" id="141389"/>
    <lineage>
        <taxon>Bacteria</taxon>
        <taxon>Pseudomonadati</taxon>
        <taxon>Pseudomonadota</taxon>
        <taxon>Gammaproteobacteria</taxon>
        <taxon>Oceanospirillales</taxon>
        <taxon>Halomonadaceae</taxon>
        <taxon>Chromohalobacter</taxon>
    </lineage>
</organism>
<keyword evidence="1" id="KW-0479">Metal-binding</keyword>
<evidence type="ECO:0000313" key="5">
    <source>
        <dbReference type="Proteomes" id="UP001321908"/>
    </source>
</evidence>
<keyword evidence="5" id="KW-1185">Reference proteome</keyword>
<feature type="domain" description="Gamma-butyrobetaine hydroxylase-like N-terminal" evidence="3">
    <location>
        <begin position="20"/>
        <end position="90"/>
    </location>
</feature>